<dbReference type="EMBL" id="RAYQ01000002">
    <property type="protein sequence ID" value="RKI93673.1"/>
    <property type="molecule type" value="Genomic_DNA"/>
</dbReference>
<proteinExistence type="predicted"/>
<name>A0A3A9B1M3_9FIRM</name>
<comment type="caution">
    <text evidence="3">The sequence shown here is derived from an EMBL/GenBank/DDBJ whole genome shotgun (WGS) entry which is preliminary data.</text>
</comment>
<dbReference type="Proteomes" id="UP000280696">
    <property type="component" value="Unassembled WGS sequence"/>
</dbReference>
<dbReference type="InterPro" id="IPR046118">
    <property type="entry name" value="DUF6115"/>
</dbReference>
<accession>A0A3A9B1M3</accession>
<organism evidence="3 4">
    <name type="scientific">Parablautia intestinalis</name>
    <dbReference type="NCBI Taxonomy" id="2320100"/>
    <lineage>
        <taxon>Bacteria</taxon>
        <taxon>Bacillati</taxon>
        <taxon>Bacillota</taxon>
        <taxon>Clostridia</taxon>
        <taxon>Lachnospirales</taxon>
        <taxon>Lachnospiraceae</taxon>
        <taxon>Parablautia</taxon>
    </lineage>
</organism>
<evidence type="ECO:0000313" key="3">
    <source>
        <dbReference type="EMBL" id="RKI93673.1"/>
    </source>
</evidence>
<evidence type="ECO:0008006" key="5">
    <source>
        <dbReference type="Google" id="ProtNLM"/>
    </source>
</evidence>
<reference evidence="3 4" key="1">
    <citation type="submission" date="2018-09" db="EMBL/GenBank/DDBJ databases">
        <title>Murine metabolic-syndrome-specific gut microbial biobank.</title>
        <authorList>
            <person name="Liu C."/>
        </authorList>
    </citation>
    <scope>NUCLEOTIDE SEQUENCE [LARGE SCALE GENOMIC DNA]</scope>
    <source>
        <strain evidence="3 4">0.1xD8-82</strain>
    </source>
</reference>
<dbReference type="Pfam" id="PF19610">
    <property type="entry name" value="DUF6115"/>
    <property type="match status" value="2"/>
</dbReference>
<feature type="region of interest" description="Disordered" evidence="2">
    <location>
        <begin position="171"/>
        <end position="238"/>
    </location>
</feature>
<dbReference type="AlphaFoldDB" id="A0A3A9B1M3"/>
<keyword evidence="1" id="KW-0175">Coiled coil</keyword>
<dbReference type="OrthoDB" id="2086261at2"/>
<evidence type="ECO:0000256" key="1">
    <source>
        <dbReference type="SAM" id="Coils"/>
    </source>
</evidence>
<feature type="coiled-coil region" evidence="1">
    <location>
        <begin position="136"/>
        <end position="163"/>
    </location>
</feature>
<evidence type="ECO:0000313" key="4">
    <source>
        <dbReference type="Proteomes" id="UP000280696"/>
    </source>
</evidence>
<protein>
    <recommendedName>
        <fullName evidence="5">DUF2802 domain-containing protein</fullName>
    </recommendedName>
</protein>
<keyword evidence="4" id="KW-1185">Reference proteome</keyword>
<dbReference type="RefSeq" id="WP_120466635.1">
    <property type="nucleotide sequence ID" value="NZ_RAYQ01000002.1"/>
</dbReference>
<sequence length="320" mass="35014">MGVMEVVLILLGVVAFVISFLIPAGSKDDAEQNAGLSEDAVREMVAKEAENVKSTVSDMVDETITYAIEKSERAMERLTNEKIMAVNEYSDTVLEEINKNHKEVVFLYDMLNDKHDTLVSTVGEAIKKESEIKQTLTDAEVTAKEAETKANEIQNALARAVDNTRKALQEAASVDRETQGPVSAPKTVVAEPQEEAPANEFKPINAKKLEVIKQQEEIPEEKETANKGTGKGRRKSKNTKAALKDILPEGMIPETVQALETEPAIAPETLSKEDGNPDTRNSNEKILELHKAGKSDMTIAKELGLGIGEVKLVIDLYEGN</sequence>
<feature type="compositionally biased region" description="Basic and acidic residues" evidence="2">
    <location>
        <begin position="207"/>
        <end position="225"/>
    </location>
</feature>
<gene>
    <name evidence="3" type="ORF">D7V94_03010</name>
</gene>
<evidence type="ECO:0000256" key="2">
    <source>
        <dbReference type="SAM" id="MobiDB-lite"/>
    </source>
</evidence>